<name>A0A366S969_9HYPO</name>
<dbReference type="EMBL" id="QKXC01000032">
    <property type="protein sequence ID" value="RBR25829.1"/>
    <property type="molecule type" value="Genomic_DNA"/>
</dbReference>
<evidence type="ECO:0000313" key="3">
    <source>
        <dbReference type="Proteomes" id="UP000253153"/>
    </source>
</evidence>
<feature type="chain" id="PRO_5016992074" description="Extracellular membrane protein CFEM domain-containing protein" evidence="1">
    <location>
        <begin position="18"/>
        <end position="153"/>
    </location>
</feature>
<sequence length="153" mass="15863">MRFFAAAALLLSSIALAAPAQEQNKDCCCCDISQPAFVCEKDVKPQDCICAAVVCPVGAPTYWPATATPTKTATSTTTSAPTSTAAVEKREEAVTSVPIPDGAPCCCCSLADQAIVCEVRPEDADQTCMCPKVQCPSGAPTLTRNVGAQETEN</sequence>
<dbReference type="AlphaFoldDB" id="A0A366S969"/>
<comment type="caution">
    <text evidence="2">The sequence shown here is derived from an EMBL/GenBank/DDBJ whole genome shotgun (WGS) entry which is preliminary data.</text>
</comment>
<feature type="signal peptide" evidence="1">
    <location>
        <begin position="1"/>
        <end position="17"/>
    </location>
</feature>
<evidence type="ECO:0008006" key="4">
    <source>
        <dbReference type="Google" id="ProtNLM"/>
    </source>
</evidence>
<reference evidence="2 3" key="1">
    <citation type="submission" date="2018-06" db="EMBL/GenBank/DDBJ databases">
        <title>Fusarium incarnatum-equiseti species complex species 28.</title>
        <authorList>
            <person name="Gardiner D.M."/>
        </authorList>
    </citation>
    <scope>NUCLEOTIDE SEQUENCE [LARGE SCALE GENOMIC DNA]</scope>
    <source>
        <strain evidence="2 3">FIESC_28</strain>
    </source>
</reference>
<dbReference type="GeneID" id="41990769"/>
<protein>
    <recommendedName>
        <fullName evidence="4">Extracellular membrane protein CFEM domain-containing protein</fullName>
    </recommendedName>
</protein>
<evidence type="ECO:0000313" key="2">
    <source>
        <dbReference type="EMBL" id="RBR25829.1"/>
    </source>
</evidence>
<proteinExistence type="predicted"/>
<gene>
    <name evidence="2" type="ORF">FIESC28_01322</name>
</gene>
<keyword evidence="1" id="KW-0732">Signal</keyword>
<keyword evidence="3" id="KW-1185">Reference proteome</keyword>
<evidence type="ECO:0000256" key="1">
    <source>
        <dbReference type="SAM" id="SignalP"/>
    </source>
</evidence>
<dbReference type="Proteomes" id="UP000253153">
    <property type="component" value="Unassembled WGS sequence"/>
</dbReference>
<organism evidence="2 3">
    <name type="scientific">Fusarium coffeatum</name>
    <dbReference type="NCBI Taxonomy" id="231269"/>
    <lineage>
        <taxon>Eukaryota</taxon>
        <taxon>Fungi</taxon>
        <taxon>Dikarya</taxon>
        <taxon>Ascomycota</taxon>
        <taxon>Pezizomycotina</taxon>
        <taxon>Sordariomycetes</taxon>
        <taxon>Hypocreomycetidae</taxon>
        <taxon>Hypocreales</taxon>
        <taxon>Nectriaceae</taxon>
        <taxon>Fusarium</taxon>
        <taxon>Fusarium incarnatum-equiseti species complex</taxon>
    </lineage>
</organism>
<dbReference type="OrthoDB" id="4950117at2759"/>
<accession>A0A366S969</accession>
<dbReference type="RefSeq" id="XP_031020420.1">
    <property type="nucleotide sequence ID" value="XM_031155473.1"/>
</dbReference>